<dbReference type="EMBL" id="LHUR01000022">
    <property type="protein sequence ID" value="KOA19643.1"/>
    <property type="molecule type" value="Genomic_DNA"/>
</dbReference>
<dbReference type="InterPro" id="IPR007159">
    <property type="entry name" value="SpoVT-AbrB_dom"/>
</dbReference>
<accession>A0A0L6ZA25</accession>
<reference evidence="4" key="1">
    <citation type="submission" date="2015-08" db="EMBL/GenBank/DDBJ databases">
        <title>Genome sequence of the strict anaerobe Clostridium homopropionicum LuHBu1 (DSM 5847T).</title>
        <authorList>
            <person name="Poehlein A."/>
            <person name="Beck M."/>
            <person name="Schiel-Bengelsdorf B."/>
            <person name="Bengelsdorf F.R."/>
            <person name="Daniel R."/>
            <person name="Duerre P."/>
        </authorList>
    </citation>
    <scope>NUCLEOTIDE SEQUENCE [LARGE SCALE GENOMIC DNA]</scope>
    <source>
        <strain evidence="4">DSM 5847</strain>
    </source>
</reference>
<gene>
    <name evidence="3" type="ORF">CLHOM_17320</name>
</gene>
<dbReference type="AlphaFoldDB" id="A0A0L6ZA25"/>
<keyword evidence="4" id="KW-1185">Reference proteome</keyword>
<evidence type="ECO:0000256" key="1">
    <source>
        <dbReference type="PROSITE-ProRule" id="PRU01076"/>
    </source>
</evidence>
<sequence>MDLARVSSKGQITIPIEIRKKLNLKEGDKVLFLEEDGKIVLANSSYIALREMQDEMKGKAEEAGLVSEESVNELIKNIRKGQMENLNESND</sequence>
<dbReference type="Proteomes" id="UP000037043">
    <property type="component" value="Unassembled WGS sequence"/>
</dbReference>
<keyword evidence="1" id="KW-0238">DNA-binding</keyword>
<feature type="domain" description="SpoVT-AbrB" evidence="2">
    <location>
        <begin position="1"/>
        <end position="46"/>
    </location>
</feature>
<dbReference type="PATRIC" id="fig|1121318.3.peg.1748"/>
<name>A0A0L6ZA25_9CLOT</name>
<comment type="caution">
    <text evidence="3">The sequence shown here is derived from an EMBL/GenBank/DDBJ whole genome shotgun (WGS) entry which is preliminary data.</text>
</comment>
<dbReference type="SMART" id="SM00966">
    <property type="entry name" value="SpoVT_AbrB"/>
    <property type="match status" value="1"/>
</dbReference>
<protein>
    <recommendedName>
        <fullName evidence="2">SpoVT-AbrB domain-containing protein</fullName>
    </recommendedName>
</protein>
<dbReference type="PROSITE" id="PS51740">
    <property type="entry name" value="SPOVT_ABRB"/>
    <property type="match status" value="1"/>
</dbReference>
<organism evidence="3 4">
    <name type="scientific">Clostridium homopropionicum DSM 5847</name>
    <dbReference type="NCBI Taxonomy" id="1121318"/>
    <lineage>
        <taxon>Bacteria</taxon>
        <taxon>Bacillati</taxon>
        <taxon>Bacillota</taxon>
        <taxon>Clostridia</taxon>
        <taxon>Eubacteriales</taxon>
        <taxon>Clostridiaceae</taxon>
        <taxon>Clostridium</taxon>
    </lineage>
</organism>
<dbReference type="PANTHER" id="PTHR34860:SF6">
    <property type="entry name" value="REPRESSOR-LIKE PROTEIN SSO7C3"/>
    <property type="match status" value="1"/>
</dbReference>
<evidence type="ECO:0000313" key="3">
    <source>
        <dbReference type="EMBL" id="KOA19643.1"/>
    </source>
</evidence>
<dbReference type="RefSeq" id="WP_052221286.1">
    <property type="nucleotide sequence ID" value="NZ_LHUR01000022.1"/>
</dbReference>
<proteinExistence type="predicted"/>
<dbReference type="SUPFAM" id="SSF89447">
    <property type="entry name" value="AbrB/MazE/MraZ-like"/>
    <property type="match status" value="1"/>
</dbReference>
<evidence type="ECO:0000259" key="2">
    <source>
        <dbReference type="PROSITE" id="PS51740"/>
    </source>
</evidence>
<dbReference type="InterPro" id="IPR052975">
    <property type="entry name" value="Repressor-like_regulatory"/>
</dbReference>
<dbReference type="GO" id="GO:0003677">
    <property type="term" value="F:DNA binding"/>
    <property type="evidence" value="ECO:0007669"/>
    <property type="project" value="UniProtKB-UniRule"/>
</dbReference>
<dbReference type="Gene3D" id="2.10.260.10">
    <property type="match status" value="1"/>
</dbReference>
<dbReference type="PANTHER" id="PTHR34860">
    <property type="entry name" value="REPRESSOR-LIKE PROTEIN SSO7C3"/>
    <property type="match status" value="1"/>
</dbReference>
<dbReference type="Pfam" id="PF04014">
    <property type="entry name" value="MazE_antitoxin"/>
    <property type="match status" value="1"/>
</dbReference>
<dbReference type="NCBIfam" id="TIGR01439">
    <property type="entry name" value="lp_hng_hel_AbrB"/>
    <property type="match status" value="1"/>
</dbReference>
<dbReference type="InterPro" id="IPR037914">
    <property type="entry name" value="SpoVT-AbrB_sf"/>
</dbReference>
<evidence type="ECO:0000313" key="4">
    <source>
        <dbReference type="Proteomes" id="UP000037043"/>
    </source>
</evidence>